<evidence type="ECO:0000313" key="2">
    <source>
        <dbReference type="Proteomes" id="UP001497482"/>
    </source>
</evidence>
<dbReference type="EMBL" id="OZ035831">
    <property type="protein sequence ID" value="CAL1614805.1"/>
    <property type="molecule type" value="Genomic_DNA"/>
</dbReference>
<name>A0AAV2MNE1_KNICA</name>
<keyword evidence="2" id="KW-1185">Reference proteome</keyword>
<protein>
    <submittedName>
        <fullName evidence="1">Uncharacterized protein</fullName>
    </submittedName>
</protein>
<dbReference type="Proteomes" id="UP001497482">
    <property type="component" value="Chromosome 9"/>
</dbReference>
<accession>A0AAV2MNE1</accession>
<sequence length="68" mass="7177">MILSNFLHAYVVVQVENLLGTMCFPKGNGKWCGVMRESYGLIALLLISQFGVPDSSSVAAASSVLTAA</sequence>
<reference evidence="1 2" key="1">
    <citation type="submission" date="2024-04" db="EMBL/GenBank/DDBJ databases">
        <authorList>
            <person name="Waldvogel A.-M."/>
            <person name="Schoenle A."/>
        </authorList>
    </citation>
    <scope>NUCLEOTIDE SEQUENCE [LARGE SCALE GENOMIC DNA]</scope>
</reference>
<proteinExistence type="predicted"/>
<organism evidence="1 2">
    <name type="scientific">Knipowitschia caucasica</name>
    <name type="common">Caucasian dwarf goby</name>
    <name type="synonym">Pomatoschistus caucasicus</name>
    <dbReference type="NCBI Taxonomy" id="637954"/>
    <lineage>
        <taxon>Eukaryota</taxon>
        <taxon>Metazoa</taxon>
        <taxon>Chordata</taxon>
        <taxon>Craniata</taxon>
        <taxon>Vertebrata</taxon>
        <taxon>Euteleostomi</taxon>
        <taxon>Actinopterygii</taxon>
        <taxon>Neopterygii</taxon>
        <taxon>Teleostei</taxon>
        <taxon>Neoteleostei</taxon>
        <taxon>Acanthomorphata</taxon>
        <taxon>Gobiaria</taxon>
        <taxon>Gobiiformes</taxon>
        <taxon>Gobioidei</taxon>
        <taxon>Gobiidae</taxon>
        <taxon>Gobiinae</taxon>
        <taxon>Knipowitschia</taxon>
    </lineage>
</organism>
<evidence type="ECO:0000313" key="1">
    <source>
        <dbReference type="EMBL" id="CAL1614805.1"/>
    </source>
</evidence>
<dbReference type="AlphaFoldDB" id="A0AAV2MNE1"/>
<gene>
    <name evidence="1" type="ORF">KC01_LOCUS40837</name>
</gene>